<reference evidence="1 2" key="2">
    <citation type="journal article" date="2011" name="Mol. Biol. Evol.">
        <title>Unity in variety--the pan-genome of the Chlamydiae.</title>
        <authorList>
            <person name="Collingro A."/>
            <person name="Tischler P."/>
            <person name="Weinmaier T."/>
            <person name="Penz T."/>
            <person name="Heinz E."/>
            <person name="Brunham R.C."/>
            <person name="Read T.D."/>
            <person name="Bavoil P.M."/>
            <person name="Sachse K."/>
            <person name="Kahane S."/>
            <person name="Friedman M.G."/>
            <person name="Rattei T."/>
            <person name="Myers G.S."/>
            <person name="Horn M."/>
        </authorList>
    </citation>
    <scope>NUCLEOTIDE SEQUENCE [LARGE SCALE GENOMIC DNA]</scope>
    <source>
        <strain evidence="2">UV7</strain>
    </source>
</reference>
<sequence>MLYLEHLDRKLNHYSLGIHSGSEKIASKQVLEKVKKQVECIKNAHSDLQSGSSKKLIDLCKCCVAYLDGLQKAHTLRNILKNAIDISDETSPTLTFHAMLEKVITIYDKHPKTISESRKVSEIKKLIANIQSSRDQSAPITKLSEKCKVIESSKSAKTLANILKAVRIATLNKVQKNSMYFESISQRQDIQPIIPSKIIPVAVFIWNPHNYGLQIGSVGHVAIKTPTTYASFWPARGESQKYSIKKGVSSQRHSYFEDLREEGRPPDHKFVLYSLDAAAIDEAYKVLANLEWKAGACDSTHCNKFTARNCSSMSATLLVLGGLRNLFPENESDKIFSIIQSADTIRNQVHALKKTIDTKKREMPPACTVKDSNVFDVSGALGAIGVNLWNSLVGNEVILPNNFLDPIKKASLLEEIKFEEEIIAFKKGRIEEKRLIEQKIQDIGKRSIRDLLRNFKNKLIYINWALNSLEGRRTYKKTYPKLYEQQAHYQTTFDFVHHSYKKLYRTASYSALSDEEILEIATPLLNGIEELSEIYNAIDHTLIIQKN</sequence>
<name>F8KX38_PARAV</name>
<protein>
    <submittedName>
        <fullName evidence="1">Uncharacterized protein</fullName>
    </submittedName>
</protein>
<reference key="1">
    <citation type="journal article" date="2011" name="Mol. Biol. Evol.">
        <title>Unity in variety -- the pan-genome of the Chlamydiae.</title>
        <authorList>
            <person name="Collingro A."/>
            <person name="Tischler P."/>
            <person name="Weinmaier T."/>
            <person name="Penz T."/>
            <person name="Heinz E."/>
            <person name="Brunham R.C."/>
            <person name="Read T.D."/>
            <person name="Bavoil P.M."/>
            <person name="Sachse K."/>
            <person name="Kahane S."/>
            <person name="Friedman M.G."/>
            <person name="Rattei T."/>
            <person name="Myers G.S.A."/>
            <person name="Horn M."/>
        </authorList>
    </citation>
    <scope>NUCLEOTIDE SEQUENCE</scope>
    <source>
        <strain>UV7</strain>
    </source>
</reference>
<proteinExistence type="predicted"/>
<dbReference type="AlphaFoldDB" id="F8KX38"/>
<organism evidence="1 2">
    <name type="scientific">Parachlamydia acanthamoebae (strain UV7)</name>
    <dbReference type="NCBI Taxonomy" id="765952"/>
    <lineage>
        <taxon>Bacteria</taxon>
        <taxon>Pseudomonadati</taxon>
        <taxon>Chlamydiota</taxon>
        <taxon>Chlamydiia</taxon>
        <taxon>Parachlamydiales</taxon>
        <taxon>Parachlamydiaceae</taxon>
        <taxon>Parachlamydia</taxon>
    </lineage>
</organism>
<evidence type="ECO:0000313" key="2">
    <source>
        <dbReference type="Proteomes" id="UP000000495"/>
    </source>
</evidence>
<dbReference type="KEGG" id="puv:PUV_05550"/>
<gene>
    <name evidence="1" type="ordered locus">PUV_05550</name>
</gene>
<dbReference type="RefSeq" id="WP_013924440.1">
    <property type="nucleotide sequence ID" value="NC_015702.1"/>
</dbReference>
<accession>F8KX38</accession>
<dbReference type="HOGENOM" id="CLU_497681_0_0_0"/>
<evidence type="ECO:0000313" key="1">
    <source>
        <dbReference type="EMBL" id="CCB85505.1"/>
    </source>
</evidence>
<dbReference type="Proteomes" id="UP000000495">
    <property type="component" value="Chromosome"/>
</dbReference>
<dbReference type="OrthoDB" id="6400746at2"/>
<keyword evidence="2" id="KW-1185">Reference proteome</keyword>
<dbReference type="EMBL" id="FR872580">
    <property type="protein sequence ID" value="CCB85505.1"/>
    <property type="molecule type" value="Genomic_DNA"/>
</dbReference>